<dbReference type="InterPro" id="IPR009057">
    <property type="entry name" value="Homeodomain-like_sf"/>
</dbReference>
<dbReference type="InterPro" id="IPR052435">
    <property type="entry name" value="YY1-Transcr_Regul"/>
</dbReference>
<comment type="caution">
    <text evidence="7">The sequence shown here is derived from an EMBL/GenBank/DDBJ whole genome shotgun (WGS) entry which is preliminary data.</text>
</comment>
<evidence type="ECO:0000259" key="6">
    <source>
        <dbReference type="PROSITE" id="PS50090"/>
    </source>
</evidence>
<comment type="subcellular location">
    <subcellularLocation>
        <location evidence="1">Nucleus</location>
    </subcellularLocation>
</comment>
<gene>
    <name evidence="7" type="ORF">NQ317_014260</name>
</gene>
<evidence type="ECO:0000256" key="1">
    <source>
        <dbReference type="ARBA" id="ARBA00004123"/>
    </source>
</evidence>
<evidence type="ECO:0000313" key="7">
    <source>
        <dbReference type="EMBL" id="KAJ8976865.1"/>
    </source>
</evidence>
<dbReference type="PANTHER" id="PTHR16088:SF3">
    <property type="entry name" value="GON-4-LIKE PROTEIN"/>
    <property type="match status" value="1"/>
</dbReference>
<feature type="compositionally biased region" description="Polar residues" evidence="5">
    <location>
        <begin position="217"/>
        <end position="226"/>
    </location>
</feature>
<feature type="compositionally biased region" description="Basic and acidic residues" evidence="5">
    <location>
        <begin position="241"/>
        <end position="254"/>
    </location>
</feature>
<dbReference type="Pfam" id="PF21227">
    <property type="entry name" value="Myb_DNA-binding_7"/>
    <property type="match status" value="1"/>
</dbReference>
<evidence type="ECO:0000256" key="3">
    <source>
        <dbReference type="ARBA" id="ARBA00023163"/>
    </source>
</evidence>
<feature type="compositionally biased region" description="Low complexity" evidence="5">
    <location>
        <begin position="311"/>
        <end position="333"/>
    </location>
</feature>
<keyword evidence="4" id="KW-0539">Nucleus</keyword>
<sequence>MEKIKNTLLPMFKGNAVLSDLFLQNFLDERPPLSLLEGPYETIDINKEMSKTEDEIYETITVPNIEDKYGGPSCICNCHQIEDPEFKSRYRHCIRCGTRFINGKVYIQTGRGLRPAAVSFLTSPNVDHNIRLLGKTPTTTSQRKKRSETSPSKRVTFLTTENGDEETEDEIDGKKKTKKKPPRKKKSPEKSPTESRGLQKSTSRKKTVSERSDGTKFRSTSPTQKSGSRKRTNSARRTKSKDKSPGTQEVEHLISKPGANLNQQKRLAEESLEWGENVTTREEPFIEMKPNSPDQQTAESESEFCEESSQDNCESDSNSSVSSSNNHSQSDSNLGDESSWKREEDKIILETFQKENDKEHAFKTIADQLKNRTVPQISNRFQTLMTLLLETLGTS</sequence>
<keyword evidence="8" id="KW-1185">Reference proteome</keyword>
<dbReference type="InterPro" id="IPR001005">
    <property type="entry name" value="SANT/Myb"/>
</dbReference>
<feature type="region of interest" description="Disordered" evidence="5">
    <location>
        <begin position="129"/>
        <end position="341"/>
    </location>
</feature>
<organism evidence="7 8">
    <name type="scientific">Molorchus minor</name>
    <dbReference type="NCBI Taxonomy" id="1323400"/>
    <lineage>
        <taxon>Eukaryota</taxon>
        <taxon>Metazoa</taxon>
        <taxon>Ecdysozoa</taxon>
        <taxon>Arthropoda</taxon>
        <taxon>Hexapoda</taxon>
        <taxon>Insecta</taxon>
        <taxon>Pterygota</taxon>
        <taxon>Neoptera</taxon>
        <taxon>Endopterygota</taxon>
        <taxon>Coleoptera</taxon>
        <taxon>Polyphaga</taxon>
        <taxon>Cucujiformia</taxon>
        <taxon>Chrysomeloidea</taxon>
        <taxon>Cerambycidae</taxon>
        <taxon>Lamiinae</taxon>
        <taxon>Monochamini</taxon>
        <taxon>Molorchus</taxon>
    </lineage>
</organism>
<dbReference type="PROSITE" id="PS50090">
    <property type="entry name" value="MYB_LIKE"/>
    <property type="match status" value="1"/>
</dbReference>
<feature type="domain" description="Myb-like" evidence="6">
    <location>
        <begin position="337"/>
        <end position="385"/>
    </location>
</feature>
<dbReference type="Proteomes" id="UP001162164">
    <property type="component" value="Unassembled WGS sequence"/>
</dbReference>
<dbReference type="SUPFAM" id="SSF46689">
    <property type="entry name" value="Homeodomain-like"/>
    <property type="match status" value="1"/>
</dbReference>
<keyword evidence="2" id="KW-0805">Transcription regulation</keyword>
<reference evidence="7" key="1">
    <citation type="journal article" date="2023" name="Insect Mol. Biol.">
        <title>Genome sequencing provides insights into the evolution of gene families encoding plant cell wall-degrading enzymes in longhorned beetles.</title>
        <authorList>
            <person name="Shin N.R."/>
            <person name="Okamura Y."/>
            <person name="Kirsch R."/>
            <person name="Pauchet Y."/>
        </authorList>
    </citation>
    <scope>NUCLEOTIDE SEQUENCE</scope>
    <source>
        <strain evidence="7">MMC_N1</strain>
    </source>
</reference>
<evidence type="ECO:0000256" key="4">
    <source>
        <dbReference type="ARBA" id="ARBA00023242"/>
    </source>
</evidence>
<dbReference type="Gene3D" id="1.10.10.60">
    <property type="entry name" value="Homeodomain-like"/>
    <property type="match status" value="1"/>
</dbReference>
<evidence type="ECO:0000256" key="5">
    <source>
        <dbReference type="SAM" id="MobiDB-lite"/>
    </source>
</evidence>
<name>A0ABQ9JH48_9CUCU</name>
<proteinExistence type="predicted"/>
<feature type="compositionally biased region" description="Basic and acidic residues" evidence="5">
    <location>
        <begin position="207"/>
        <end position="216"/>
    </location>
</feature>
<feature type="compositionally biased region" description="Basic residues" evidence="5">
    <location>
        <begin position="227"/>
        <end position="240"/>
    </location>
</feature>
<evidence type="ECO:0000256" key="2">
    <source>
        <dbReference type="ARBA" id="ARBA00023015"/>
    </source>
</evidence>
<accession>A0ABQ9JH48</accession>
<dbReference type="PANTHER" id="PTHR16088">
    <property type="entry name" value="YY1 ASSOCIATED PROTEIN-RELATED"/>
    <property type="match status" value="1"/>
</dbReference>
<dbReference type="EMBL" id="JAPWTJ010000616">
    <property type="protein sequence ID" value="KAJ8976865.1"/>
    <property type="molecule type" value="Genomic_DNA"/>
</dbReference>
<feature type="compositionally biased region" description="Acidic residues" evidence="5">
    <location>
        <begin position="162"/>
        <end position="171"/>
    </location>
</feature>
<feature type="compositionally biased region" description="Acidic residues" evidence="5">
    <location>
        <begin position="300"/>
        <end position="309"/>
    </location>
</feature>
<keyword evidence="3" id="KW-0804">Transcription</keyword>
<evidence type="ECO:0000313" key="8">
    <source>
        <dbReference type="Proteomes" id="UP001162164"/>
    </source>
</evidence>
<feature type="compositionally biased region" description="Basic residues" evidence="5">
    <location>
        <begin position="175"/>
        <end position="187"/>
    </location>
</feature>
<protein>
    <recommendedName>
        <fullName evidence="6">Myb-like domain-containing protein</fullName>
    </recommendedName>
</protein>